<dbReference type="OrthoDB" id="545169at2759"/>
<evidence type="ECO:0000313" key="3">
    <source>
        <dbReference type="Proteomes" id="UP000053424"/>
    </source>
</evidence>
<sequence>MDAFLPLLSYLLRNLPSPSEVIEWFRHIPKLTAVSGGILLWLALVRTCRWRRFNAIHRKYGPRWKDGKGSITPEEAQKIVAVSIMYDMPIVLNYAIAFALFKTYGIPSISKLLASTKELKSKETVSRRYADTGILIATWVGCPISGFLDPSLSAINRVPDPKPADDPRAMIALARTNWIHSKYRISNEDYLYTLSLFVLEPITWATRFGWRKLSPLEQHAYYIFWVEIGNRMGIQDIPDTLEGLRLWSEAYQETYMVPADTNKEVAGYTVEELLSPVPEAFGLKALGERMVICLMEDAVRESTSYAKQPWLLHKFLVAALGQAAFVQRWFLLPRSHEKFPIVSKLPEVDEKVRYPRLHPNKYVYQPWYKPEPTSACGIFRERLLVKLGMYAEMPGPHLKSFGYRLEEVGPVKFENDGHEEVLRRAADLQRCPVAGPWSLEGRNDRD</sequence>
<dbReference type="GO" id="GO:0016491">
    <property type="term" value="F:oxidoreductase activity"/>
    <property type="evidence" value="ECO:0007669"/>
    <property type="project" value="InterPro"/>
</dbReference>
<accession>A0A0C3CXM3</accession>
<dbReference type="PANTHER" id="PTHR36124">
    <property type="match status" value="1"/>
</dbReference>
<organism evidence="2 3">
    <name type="scientific">Hebeloma cylindrosporum</name>
    <dbReference type="NCBI Taxonomy" id="76867"/>
    <lineage>
        <taxon>Eukaryota</taxon>
        <taxon>Fungi</taxon>
        <taxon>Dikarya</taxon>
        <taxon>Basidiomycota</taxon>
        <taxon>Agaricomycotina</taxon>
        <taxon>Agaricomycetes</taxon>
        <taxon>Agaricomycetidae</taxon>
        <taxon>Agaricales</taxon>
        <taxon>Agaricineae</taxon>
        <taxon>Hymenogastraceae</taxon>
        <taxon>Hebeloma</taxon>
    </lineage>
</organism>
<dbReference type="Proteomes" id="UP000053424">
    <property type="component" value="Unassembled WGS sequence"/>
</dbReference>
<dbReference type="InterPro" id="IPR018713">
    <property type="entry name" value="MPAB/Lcp_cat_dom"/>
</dbReference>
<evidence type="ECO:0000313" key="2">
    <source>
        <dbReference type="EMBL" id="KIM48566.1"/>
    </source>
</evidence>
<gene>
    <name evidence="2" type="ORF">M413DRAFT_20940</name>
</gene>
<protein>
    <recommendedName>
        <fullName evidence="1">ER-bound oxygenase mpaB/mpaB'/Rubber oxygenase catalytic domain-containing protein</fullName>
    </recommendedName>
</protein>
<reference evidence="3" key="2">
    <citation type="submission" date="2015-01" db="EMBL/GenBank/DDBJ databases">
        <title>Evolutionary Origins and Diversification of the Mycorrhizal Mutualists.</title>
        <authorList>
            <consortium name="DOE Joint Genome Institute"/>
            <consortium name="Mycorrhizal Genomics Consortium"/>
            <person name="Kohler A."/>
            <person name="Kuo A."/>
            <person name="Nagy L.G."/>
            <person name="Floudas D."/>
            <person name="Copeland A."/>
            <person name="Barry K.W."/>
            <person name="Cichocki N."/>
            <person name="Veneault-Fourrey C."/>
            <person name="LaButti K."/>
            <person name="Lindquist E.A."/>
            <person name="Lipzen A."/>
            <person name="Lundell T."/>
            <person name="Morin E."/>
            <person name="Murat C."/>
            <person name="Riley R."/>
            <person name="Ohm R."/>
            <person name="Sun H."/>
            <person name="Tunlid A."/>
            <person name="Henrissat B."/>
            <person name="Grigoriev I.V."/>
            <person name="Hibbett D.S."/>
            <person name="Martin F."/>
        </authorList>
    </citation>
    <scope>NUCLEOTIDE SEQUENCE [LARGE SCALE GENOMIC DNA]</scope>
    <source>
        <strain evidence="3">h7</strain>
    </source>
</reference>
<proteinExistence type="predicted"/>
<dbReference type="Pfam" id="PF09995">
    <property type="entry name" value="MPAB_Lcp_cat"/>
    <property type="match status" value="1"/>
</dbReference>
<name>A0A0C3CXM3_HEBCY</name>
<dbReference type="AlphaFoldDB" id="A0A0C3CXM3"/>
<keyword evidence="3" id="KW-1185">Reference proteome</keyword>
<evidence type="ECO:0000259" key="1">
    <source>
        <dbReference type="Pfam" id="PF09995"/>
    </source>
</evidence>
<dbReference type="EMBL" id="KN831768">
    <property type="protein sequence ID" value="KIM48566.1"/>
    <property type="molecule type" value="Genomic_DNA"/>
</dbReference>
<dbReference type="STRING" id="686832.A0A0C3CXM3"/>
<feature type="domain" description="ER-bound oxygenase mpaB/mpaB'/Rubber oxygenase catalytic" evidence="1">
    <location>
        <begin position="185"/>
        <end position="305"/>
    </location>
</feature>
<dbReference type="PANTHER" id="PTHR36124:SF1">
    <property type="entry name" value="ER-BOUND OXYGENASE MPAB_MPAB'_RUBBER OXYGENASE CATALYTIC DOMAIN-CONTAINING PROTEIN"/>
    <property type="match status" value="1"/>
</dbReference>
<dbReference type="InterPro" id="IPR046366">
    <property type="entry name" value="MPAB"/>
</dbReference>
<reference evidence="2 3" key="1">
    <citation type="submission" date="2014-04" db="EMBL/GenBank/DDBJ databases">
        <authorList>
            <consortium name="DOE Joint Genome Institute"/>
            <person name="Kuo A."/>
            <person name="Gay G."/>
            <person name="Dore J."/>
            <person name="Kohler A."/>
            <person name="Nagy L.G."/>
            <person name="Floudas D."/>
            <person name="Copeland A."/>
            <person name="Barry K.W."/>
            <person name="Cichocki N."/>
            <person name="Veneault-Fourrey C."/>
            <person name="LaButti K."/>
            <person name="Lindquist E.A."/>
            <person name="Lipzen A."/>
            <person name="Lundell T."/>
            <person name="Morin E."/>
            <person name="Murat C."/>
            <person name="Sun H."/>
            <person name="Tunlid A."/>
            <person name="Henrissat B."/>
            <person name="Grigoriev I.V."/>
            <person name="Hibbett D.S."/>
            <person name="Martin F."/>
            <person name="Nordberg H.P."/>
            <person name="Cantor M.N."/>
            <person name="Hua S.X."/>
        </authorList>
    </citation>
    <scope>NUCLEOTIDE SEQUENCE [LARGE SCALE GENOMIC DNA]</scope>
    <source>
        <strain evidence="3">h7</strain>
    </source>
</reference>
<dbReference type="HOGENOM" id="CLU_039076_2_1_1"/>